<sequence>MTTDSNHDENTDESNSSNTTDPGAFHGALDRLEDDDVDETATLVEHLKIAQEFDEAEACAETIEPLSGGPMLGAHRYLVTGDVEDEWLASNYTVAIGFDGGNSR</sequence>
<feature type="region of interest" description="Disordered" evidence="1">
    <location>
        <begin position="1"/>
        <end position="28"/>
    </location>
</feature>
<dbReference type="STRING" id="1202768.SAMN05216285_2209"/>
<reference evidence="3" key="1">
    <citation type="submission" date="2016-10" db="EMBL/GenBank/DDBJ databases">
        <authorList>
            <person name="Varghese N."/>
        </authorList>
    </citation>
    <scope>NUCLEOTIDE SEQUENCE [LARGE SCALE GENOMIC DNA]</scope>
    <source>
        <strain evidence="3">CGMCC 1.12284</strain>
    </source>
</reference>
<dbReference type="AlphaFoldDB" id="A0A1I0P8V8"/>
<dbReference type="RefSeq" id="WP_049989508.1">
    <property type="nucleotide sequence ID" value="NZ_FOIS01000003.1"/>
</dbReference>
<dbReference type="Proteomes" id="UP000183275">
    <property type="component" value="Unassembled WGS sequence"/>
</dbReference>
<evidence type="ECO:0000313" key="3">
    <source>
        <dbReference type="Proteomes" id="UP000183275"/>
    </source>
</evidence>
<evidence type="ECO:0000256" key="1">
    <source>
        <dbReference type="SAM" id="MobiDB-lite"/>
    </source>
</evidence>
<proteinExistence type="predicted"/>
<dbReference type="OrthoDB" id="202153at2157"/>
<evidence type="ECO:0000313" key="2">
    <source>
        <dbReference type="EMBL" id="SEW09976.1"/>
    </source>
</evidence>
<dbReference type="eggNOG" id="arCOG13450">
    <property type="taxonomic scope" value="Archaea"/>
</dbReference>
<accession>A0A1I0P8V8</accession>
<dbReference type="EMBL" id="FOIS01000003">
    <property type="protein sequence ID" value="SEW09976.1"/>
    <property type="molecule type" value="Genomic_DNA"/>
</dbReference>
<protein>
    <submittedName>
        <fullName evidence="2">Uncharacterized protein</fullName>
    </submittedName>
</protein>
<name>A0A1I0P8V8_9EURY</name>
<gene>
    <name evidence="2" type="ORF">SAMN05216285_2209</name>
</gene>
<organism evidence="2 3">
    <name type="scientific">Natrinema salifodinae</name>
    <dbReference type="NCBI Taxonomy" id="1202768"/>
    <lineage>
        <taxon>Archaea</taxon>
        <taxon>Methanobacteriati</taxon>
        <taxon>Methanobacteriota</taxon>
        <taxon>Stenosarchaea group</taxon>
        <taxon>Halobacteria</taxon>
        <taxon>Halobacteriales</taxon>
        <taxon>Natrialbaceae</taxon>
        <taxon>Natrinema</taxon>
    </lineage>
</organism>
<keyword evidence="3" id="KW-1185">Reference proteome</keyword>